<evidence type="ECO:0000313" key="2">
    <source>
        <dbReference type="Proteomes" id="UP000193160"/>
    </source>
</evidence>
<evidence type="ECO:0000313" key="1">
    <source>
        <dbReference type="EMBL" id="ORO71839.1"/>
    </source>
</evidence>
<organism evidence="1 2">
    <name type="scientific">Streptococcus oralis subsp. oralis</name>
    <dbReference type="NCBI Taxonomy" id="1891914"/>
    <lineage>
        <taxon>Bacteria</taxon>
        <taxon>Bacillati</taxon>
        <taxon>Bacillota</taxon>
        <taxon>Bacilli</taxon>
        <taxon>Lactobacillales</taxon>
        <taxon>Streptococcaceae</taxon>
        <taxon>Streptococcus</taxon>
    </lineage>
</organism>
<comment type="caution">
    <text evidence="1">The sequence shown here is derived from an EMBL/GenBank/DDBJ whole genome shotgun (WGS) entry which is preliminary data.</text>
</comment>
<dbReference type="RefSeq" id="WP_084849347.1">
    <property type="nucleotide sequence ID" value="NZ_NCUI01000025.1"/>
</dbReference>
<reference evidence="1 2" key="1">
    <citation type="journal article" date="2016" name="Eur. J. Clin. Microbiol. Infect. Dis.">
        <title>Whole genome sequencing as a tool for phylogenetic analysis of clinical strains of Mitis group streptococci.</title>
        <authorList>
            <person name="Rasmussen L.H."/>
            <person name="Dargis R."/>
            <person name="Hojholt K."/>
            <person name="Christensen J.J."/>
            <person name="Skovgaard O."/>
            <person name="Justesen U.S."/>
            <person name="Rosenvinge F.S."/>
            <person name="Moser C."/>
            <person name="Lukjancenko O."/>
            <person name="Rasmussen S."/>
            <person name="Nielsen X.C."/>
        </authorList>
    </citation>
    <scope>NUCLEOTIDE SEQUENCE [LARGE SCALE GENOMIC DNA]</scope>
    <source>
        <strain evidence="1 2">B_007274_11</strain>
    </source>
</reference>
<keyword evidence="2" id="KW-1185">Reference proteome</keyword>
<dbReference type="AlphaFoldDB" id="A0A1X1IFL0"/>
<sequence length="124" mass="14406">MTVEEILKAIKETNYEFYGIRGWDETYKIGQVLPESVEWDYEYDQPTENEVGGTCTTLIDFYQGVDEDKEIIEAIEKALEIQKTYYHYPNLYLVGSDVRNPYNAYEADENEAILANATVINKIK</sequence>
<proteinExistence type="predicted"/>
<protein>
    <recommendedName>
        <fullName evidence="3">Phage protein</fullName>
    </recommendedName>
</protein>
<name>A0A1X1IFL0_STROR</name>
<dbReference type="EMBL" id="NCUT01000028">
    <property type="protein sequence ID" value="ORO71839.1"/>
    <property type="molecule type" value="Genomic_DNA"/>
</dbReference>
<accession>A0A1X1IFL0</accession>
<dbReference type="Proteomes" id="UP000193160">
    <property type="component" value="Unassembled WGS sequence"/>
</dbReference>
<gene>
    <name evidence="1" type="ORF">B7712_04070</name>
</gene>
<evidence type="ECO:0008006" key="3">
    <source>
        <dbReference type="Google" id="ProtNLM"/>
    </source>
</evidence>